<reference evidence="1" key="1">
    <citation type="journal article" date="2015" name="Nature">
        <title>Complex archaea that bridge the gap between prokaryotes and eukaryotes.</title>
        <authorList>
            <person name="Spang A."/>
            <person name="Saw J.H."/>
            <person name="Jorgensen S.L."/>
            <person name="Zaremba-Niedzwiedzka K."/>
            <person name="Martijn J."/>
            <person name="Lind A.E."/>
            <person name="van Eijk R."/>
            <person name="Schleper C."/>
            <person name="Guy L."/>
            <person name="Ettema T.J."/>
        </authorList>
    </citation>
    <scope>NUCLEOTIDE SEQUENCE</scope>
</reference>
<comment type="caution">
    <text evidence="1">The sequence shown here is derived from an EMBL/GenBank/DDBJ whole genome shotgun (WGS) entry which is preliminary data.</text>
</comment>
<protein>
    <submittedName>
        <fullName evidence="1">Uncharacterized protein</fullName>
    </submittedName>
</protein>
<gene>
    <name evidence="1" type="ORF">LCGC14_1424680</name>
</gene>
<organism evidence="1">
    <name type="scientific">marine sediment metagenome</name>
    <dbReference type="NCBI Taxonomy" id="412755"/>
    <lineage>
        <taxon>unclassified sequences</taxon>
        <taxon>metagenomes</taxon>
        <taxon>ecological metagenomes</taxon>
    </lineage>
</organism>
<proteinExistence type="predicted"/>
<dbReference type="EMBL" id="LAZR01009538">
    <property type="protein sequence ID" value="KKM72017.1"/>
    <property type="molecule type" value="Genomic_DNA"/>
</dbReference>
<accession>A0A0F9MS20</accession>
<evidence type="ECO:0000313" key="1">
    <source>
        <dbReference type="EMBL" id="KKM72017.1"/>
    </source>
</evidence>
<dbReference type="AlphaFoldDB" id="A0A0F9MS20"/>
<name>A0A0F9MS20_9ZZZZ</name>
<sequence length="130" mass="14601">MGVLYYIAKTDGSRELFALNKVYQYDREMVLARLTGVPLRDMFADEVALAAELTKGLASVGWFDRVAQRLFRWAGDATVEFMSEHAVQTGDLGQFHSDLTYKEHRALITGSAHDSDYEDDGVTYKPGSAW</sequence>